<dbReference type="Pfam" id="PF00560">
    <property type="entry name" value="LRR_1"/>
    <property type="match status" value="8"/>
</dbReference>
<evidence type="ECO:0000256" key="2">
    <source>
        <dbReference type="ARBA" id="ARBA00022475"/>
    </source>
</evidence>
<feature type="domain" description="Leucine-rich repeat-containing N-terminal plant-type" evidence="13">
    <location>
        <begin position="889"/>
        <end position="907"/>
    </location>
</feature>
<evidence type="ECO:0000256" key="4">
    <source>
        <dbReference type="ARBA" id="ARBA00022692"/>
    </source>
</evidence>
<dbReference type="PANTHER" id="PTHR48052">
    <property type="entry name" value="UNNAMED PRODUCT"/>
    <property type="match status" value="1"/>
</dbReference>
<dbReference type="Pfam" id="PF13855">
    <property type="entry name" value="LRR_8"/>
    <property type="match status" value="1"/>
</dbReference>
<dbReference type="GO" id="GO:0009791">
    <property type="term" value="P:post-embryonic development"/>
    <property type="evidence" value="ECO:0007669"/>
    <property type="project" value="UniProtKB-ARBA"/>
</dbReference>
<dbReference type="PANTHER" id="PTHR48052:SF8">
    <property type="entry name" value="LRR RECEPTOR-LIKE SERINE_THREONINE-PROTEIN KINASE FLS2"/>
    <property type="match status" value="1"/>
</dbReference>
<sequence length="1953" mass="212065">MAVTDPTNISTSLDISTMISSRIFCVYIMIALNHKHAISSSASSQTRLLTEAQTIELQVLTSLYHSSSGSTWTVSTSWLDEVSHCSWFGVTCDDDNHVSQIELSSNNLRGSVPLRALLRLPYLKVLKIDGNSVDSNIGEGVDIRLWEGMVFDDLTSSASVISSLQYIDLSHTDVLSGQISNLYSPSYIINPDQSSSPIAEKEVSYPYLNDLYLSGCDLRSAPSEKEWAKFGALERWVLDDNMMSGTVPSSLQMNNLRVFSANGNKLSGELDGFGILDKLRHLSLRGNQYHGSIPPGLRCDGTSSVGPKLLEILDLSNQGGNDDNTSVGLTGDLPSFSQCENLRRLDLSRNSIGGSFPADFLKLVDPLVFEEAMLNSNKIEGELPSSLSRFDADAIAVQDNRITELDEESLCDPHRSGAIAAFGCDAVLCPPGKYYPVTGRQEEAGEECRTCEGAKYWGAISCVDETFAIEPLPVSAPVQLPSSDEPAMAEEDQKTILMQLFESSGGQSWKHNNGWVRHDVISICDWWGVDCIIGTKSVERIELQSNNLQGIVSTSIFQLPGLKELVLKDNSIFPTKANALDFFSEISKSSSLEILDLTSTGLSTVVGIENAPASLSELYLDSNPFGSSIPNEIFSLGHLKTLSMDNCNLSGSISNTIHQLGALMVLSASDNQLSGYLPPELSYLTSLSSIKLKNNRFSGTLPQTFNLLSALAYLDLSGQKQGGNQGLEGPLREFSEATKITRIDLSTNSFSGPVPGFFLASVDPDSFEFADLSDNMLVSSFPVGLGPIANKVYLQQNHISSIQEICDIAIKGSDLDSIGCDALLCAPGTYNSLGRSTDDHPCLRCADSDSVQYFGGVTCGGLDTTLISEEDAVKLIYSSCDGENWVSHTSWLSDAIPYCKWEGITCSTDGSITAISLRSNGLACAFPVKEILGALPALDSLALEGNDVSFDFTMIDGSPVLTALDITNTNVESLNGVEAMSKLVELYAGSNNMIGTLPKEILQLSYLERLDLSFNSFGSSLPVNLGFGLKRMKVLSLGHNDITGTIPTSLGQMTQLQSLQIQANQITGQVPQEVLKLAELEYIDLSDQSGFGLSGPLPIFSSHQLNTLDLSGNSFSGPIPDNFVSAVDTNSLKLDLSSNMLSGEVPSSLSRFPLSSLVLADNKITGISGRQPSPDVYCQHCPSAVYWGATSCAGTTPTNQPVSISEGAVSSGVSPSETEIDKVKLIYESCGGDDWTHKDNWMSSKSICNWYGIECNEEGSVESIILSGNNLKGMFPPNIFFLPNLETLHHLPLLFMLAHHDKFSPSIRISRALDSNNLQFIFSSIKYAARLTSFDLSETGLFKIDGIQEAPALSSLDISRNDFKIIPLEVFQISTLQQLEMGANDFQSSLPTSIGELKQLKFLSCSSCSLEGSIPISIGLLTNLVHLNLEDNHLSGSLPSEIEHLENLAFLDLSGQSLQGKLPSLKTLRELRRLDLSKNTFSGEVPDEFLSGVNPLFFDYVDLSENYLSGTVPSILSHFDTIYLQENQFTAIDSELCDKSRGGVFTQFGCDAILCPVSMYNVMGRQDSQANPCLFCPSSLYYGSTSCISTDSEIPIEALELLPSDIVQEQKALSIFYHKCGGDYWTSNIHWMDSRLSHCHWKGIECHNGTKSVKSISLGSNNVLGAPPQEIFELLPNLNTLHLNSNPLNSFNFHQLETATRLTDLNLDAIGLTSLIGIESAPSLRRLSLRSNRLSGPFPQELFELKTLTSLILGHNNFTGPIPPRFEQLPYLETLIINDNELTGKLEGLTFPRTIKLLDISGNHLSGTVPSSFLQNVPTSVQVGVDLTDNQITAIDQHVCTMSNLNWGDVQKHGCNGLLCPIGYYSSTGRHSSVGECLHCPSATYLGTTECVDNHNGPALWAPLVLGLMIILGIVVVVTRRMHHAREMVQHEDEESLILEPDGSTLDAPGCLA</sequence>
<dbReference type="EMBL" id="JALLPJ020000379">
    <property type="protein sequence ID" value="KAL3793830.1"/>
    <property type="molecule type" value="Genomic_DNA"/>
</dbReference>
<dbReference type="InterPro" id="IPR032675">
    <property type="entry name" value="LRR_dom_sf"/>
</dbReference>
<protein>
    <recommendedName>
        <fullName evidence="13">Leucine-rich repeat-containing N-terminal plant-type domain-containing protein</fullName>
    </recommendedName>
</protein>
<keyword evidence="15" id="KW-1185">Reference proteome</keyword>
<evidence type="ECO:0000256" key="9">
    <source>
        <dbReference type="ARBA" id="ARBA00023170"/>
    </source>
</evidence>
<evidence type="ECO:0000256" key="12">
    <source>
        <dbReference type="SAM" id="Phobius"/>
    </source>
</evidence>
<dbReference type="FunFam" id="3.80.10.10:FF:000095">
    <property type="entry name" value="LRR receptor-like serine/threonine-protein kinase GSO1"/>
    <property type="match status" value="1"/>
</dbReference>
<accession>A0ABD3Q6L7</accession>
<evidence type="ECO:0000256" key="8">
    <source>
        <dbReference type="ARBA" id="ARBA00023136"/>
    </source>
</evidence>
<feature type="transmembrane region" description="Helical" evidence="12">
    <location>
        <begin position="1900"/>
        <end position="1918"/>
    </location>
</feature>
<keyword evidence="2" id="KW-1003">Cell membrane</keyword>
<organism evidence="14 15">
    <name type="scientific">Cyclotella atomus</name>
    <dbReference type="NCBI Taxonomy" id="382360"/>
    <lineage>
        <taxon>Eukaryota</taxon>
        <taxon>Sar</taxon>
        <taxon>Stramenopiles</taxon>
        <taxon>Ochrophyta</taxon>
        <taxon>Bacillariophyta</taxon>
        <taxon>Coscinodiscophyceae</taxon>
        <taxon>Thalassiosirophycidae</taxon>
        <taxon>Stephanodiscales</taxon>
        <taxon>Stephanodiscaceae</taxon>
        <taxon>Cyclotella</taxon>
    </lineage>
</organism>
<dbReference type="InterPro" id="IPR001611">
    <property type="entry name" value="Leu-rich_rpt"/>
</dbReference>
<proteinExistence type="predicted"/>
<dbReference type="GO" id="GO:0006952">
    <property type="term" value="P:defense response"/>
    <property type="evidence" value="ECO:0007669"/>
    <property type="project" value="UniProtKB-ARBA"/>
</dbReference>
<keyword evidence="8 12" id="KW-0472">Membrane</keyword>
<keyword evidence="7 12" id="KW-1133">Transmembrane helix</keyword>
<dbReference type="InterPro" id="IPR003591">
    <property type="entry name" value="Leu-rich_rpt_typical-subtyp"/>
</dbReference>
<keyword evidence="9" id="KW-0675">Receptor</keyword>
<feature type="domain" description="Leucine-rich repeat-containing N-terminal plant-type" evidence="13">
    <location>
        <begin position="57"/>
        <end position="93"/>
    </location>
</feature>
<evidence type="ECO:0000256" key="10">
    <source>
        <dbReference type="ARBA" id="ARBA00023180"/>
    </source>
</evidence>
<dbReference type="GO" id="GO:0051707">
    <property type="term" value="P:response to other organism"/>
    <property type="evidence" value="ECO:0007669"/>
    <property type="project" value="UniProtKB-ARBA"/>
</dbReference>
<dbReference type="FunFam" id="3.80.10.10:FF:000041">
    <property type="entry name" value="LRR receptor-like serine/threonine-protein kinase ERECTA"/>
    <property type="match status" value="1"/>
</dbReference>
<keyword evidence="4 12" id="KW-0812">Transmembrane</keyword>
<dbReference type="Gene3D" id="3.80.10.10">
    <property type="entry name" value="Ribonuclease Inhibitor"/>
    <property type="match status" value="8"/>
</dbReference>
<dbReference type="GO" id="GO:0012505">
    <property type="term" value="C:endomembrane system"/>
    <property type="evidence" value="ECO:0007669"/>
    <property type="project" value="UniProtKB-SubCell"/>
</dbReference>
<keyword evidence="6" id="KW-0677">Repeat</keyword>
<dbReference type="GO" id="GO:0005886">
    <property type="term" value="C:plasma membrane"/>
    <property type="evidence" value="ECO:0007669"/>
    <property type="project" value="UniProtKB-SubCell"/>
</dbReference>
<evidence type="ECO:0000256" key="11">
    <source>
        <dbReference type="ARBA" id="ARBA00037847"/>
    </source>
</evidence>
<reference evidence="14 15" key="1">
    <citation type="submission" date="2024-10" db="EMBL/GenBank/DDBJ databases">
        <title>Updated reference genomes for cyclostephanoid diatoms.</title>
        <authorList>
            <person name="Roberts W.R."/>
            <person name="Alverson A.J."/>
        </authorList>
    </citation>
    <scope>NUCLEOTIDE SEQUENCE [LARGE SCALE GENOMIC DNA]</scope>
    <source>
        <strain evidence="14 15">AJA010-31</strain>
    </source>
</reference>
<evidence type="ECO:0000256" key="3">
    <source>
        <dbReference type="ARBA" id="ARBA00022614"/>
    </source>
</evidence>
<comment type="subcellular location">
    <subcellularLocation>
        <location evidence="1">Cell membrane</location>
    </subcellularLocation>
    <subcellularLocation>
        <location evidence="11">Endomembrane system</location>
        <topology evidence="11">Single-pass membrane protein</topology>
    </subcellularLocation>
</comment>
<evidence type="ECO:0000256" key="5">
    <source>
        <dbReference type="ARBA" id="ARBA00022729"/>
    </source>
</evidence>
<dbReference type="SUPFAM" id="SSF52047">
    <property type="entry name" value="RNI-like"/>
    <property type="match status" value="2"/>
</dbReference>
<evidence type="ECO:0000256" key="7">
    <source>
        <dbReference type="ARBA" id="ARBA00022989"/>
    </source>
</evidence>
<gene>
    <name evidence="14" type="ORF">ACHAWO_012699</name>
</gene>
<keyword evidence="3" id="KW-0433">Leucine-rich repeat</keyword>
<keyword evidence="5" id="KW-0732">Signal</keyword>
<evidence type="ECO:0000259" key="13">
    <source>
        <dbReference type="Pfam" id="PF08263"/>
    </source>
</evidence>
<feature type="domain" description="Leucine-rich repeat-containing N-terminal plant-type" evidence="13">
    <location>
        <begin position="1239"/>
        <end position="1256"/>
    </location>
</feature>
<dbReference type="InterPro" id="IPR013210">
    <property type="entry name" value="LRR_N_plant-typ"/>
</dbReference>
<evidence type="ECO:0000313" key="14">
    <source>
        <dbReference type="EMBL" id="KAL3793830.1"/>
    </source>
</evidence>
<feature type="domain" description="Leucine-rich repeat-containing N-terminal plant-type" evidence="13">
    <location>
        <begin position="1631"/>
        <end position="1646"/>
    </location>
</feature>
<evidence type="ECO:0000256" key="6">
    <source>
        <dbReference type="ARBA" id="ARBA00022737"/>
    </source>
</evidence>
<name>A0ABD3Q6L7_9STRA</name>
<evidence type="ECO:0000313" key="15">
    <source>
        <dbReference type="Proteomes" id="UP001530400"/>
    </source>
</evidence>
<dbReference type="SMART" id="SM00369">
    <property type="entry name" value="LRR_TYP"/>
    <property type="match status" value="10"/>
</dbReference>
<evidence type="ECO:0000256" key="1">
    <source>
        <dbReference type="ARBA" id="ARBA00004236"/>
    </source>
</evidence>
<dbReference type="FunFam" id="3.80.10.10:FF:000453">
    <property type="entry name" value="Leucine-rich receptor-like protein kinase family protein"/>
    <property type="match status" value="1"/>
</dbReference>
<dbReference type="Proteomes" id="UP001530400">
    <property type="component" value="Unassembled WGS sequence"/>
</dbReference>
<dbReference type="SUPFAM" id="SSF52058">
    <property type="entry name" value="L domain-like"/>
    <property type="match status" value="3"/>
</dbReference>
<dbReference type="Pfam" id="PF08263">
    <property type="entry name" value="LRRNT_2"/>
    <property type="match status" value="4"/>
</dbReference>
<comment type="caution">
    <text evidence="14">The sequence shown here is derived from an EMBL/GenBank/DDBJ whole genome shotgun (WGS) entry which is preliminary data.</text>
</comment>
<keyword evidence="10" id="KW-0325">Glycoprotein</keyword>